<name>A0A7D5M8Y5_9ARCH</name>
<dbReference type="NCBIfam" id="TIGR00266">
    <property type="entry name" value="TIGR00266 family protein"/>
    <property type="match status" value="1"/>
</dbReference>
<dbReference type="InterPro" id="IPR002838">
    <property type="entry name" value="AIM24"/>
</dbReference>
<dbReference type="AlphaFoldDB" id="A0A7D5M8Y5"/>
<keyword evidence="2" id="KW-1185">Reference proteome</keyword>
<dbReference type="Gene3D" id="3.60.160.10">
    <property type="entry name" value="Mitochondrial biogenesis AIM24"/>
    <property type="match status" value="1"/>
</dbReference>
<dbReference type="InterPro" id="IPR036983">
    <property type="entry name" value="AIM24_sf"/>
</dbReference>
<dbReference type="Proteomes" id="UP000509478">
    <property type="component" value="Chromosome"/>
</dbReference>
<dbReference type="InterPro" id="IPR016031">
    <property type="entry name" value="Trp_RNA-bd_attenuator-like_dom"/>
</dbReference>
<dbReference type="PANTHER" id="PTHR43657:SF1">
    <property type="entry name" value="ALTERED INHERITANCE OF MITOCHONDRIA PROTEIN 24, MITOCHONDRIAL"/>
    <property type="match status" value="1"/>
</dbReference>
<gene>
    <name evidence="1" type="ORF">C5F50_03065</name>
</gene>
<proteinExistence type="predicted"/>
<reference evidence="1 2" key="1">
    <citation type="submission" date="2018-02" db="EMBL/GenBank/DDBJ databases">
        <title>Complete genome of Nitrosopumilus ureaphilus PS0.</title>
        <authorList>
            <person name="Qin W."/>
            <person name="Zheng Y."/>
            <person name="Stahl D.A."/>
        </authorList>
    </citation>
    <scope>NUCLEOTIDE SEQUENCE [LARGE SCALE GENOMIC DNA]</scope>
    <source>
        <strain evidence="1 2">PS0</strain>
    </source>
</reference>
<dbReference type="SUPFAM" id="SSF51219">
    <property type="entry name" value="TRAP-like"/>
    <property type="match status" value="1"/>
</dbReference>
<dbReference type="PANTHER" id="PTHR43657">
    <property type="entry name" value="TRYPTOPHAN RNA-BINDING ATTENUATOR PROTEIN-LIKE PROTEIN"/>
    <property type="match status" value="1"/>
</dbReference>
<sequence length="224" mass="24411">MNYEILKNPMGMIHVSMNKGEKVTAEAGSMVFIKGGIETVTSMRKGGFLKTLKTVALGGESFFVNNFIAREDNCMLGLTGNMLGDIEVIHVNEEFIVQSGAYVASTDDLTLDTQWQGFTKGIFGSNLFMLKTLGNGDMFVNAWGGILSMNLKSGEKMILDNYQLVAMSASAGYRVTKHGGLKTSIFGGEALVIEITGPGTVYYQTKNFTGFVRTLIPFLPKRNN</sequence>
<dbReference type="OrthoDB" id="7592at2157"/>
<organism evidence="1 2">
    <name type="scientific">Nitrosopumilus ureiphilus</name>
    <dbReference type="NCBI Taxonomy" id="1470067"/>
    <lineage>
        <taxon>Archaea</taxon>
        <taxon>Nitrososphaerota</taxon>
        <taxon>Nitrososphaeria</taxon>
        <taxon>Nitrosopumilales</taxon>
        <taxon>Nitrosopumilaceae</taxon>
        <taxon>Nitrosopumilus</taxon>
    </lineage>
</organism>
<dbReference type="GeneID" id="56067016"/>
<accession>A0A7D5M8Y5</accession>
<evidence type="ECO:0000313" key="1">
    <source>
        <dbReference type="EMBL" id="QLH06169.1"/>
    </source>
</evidence>
<dbReference type="EMBL" id="CP026995">
    <property type="protein sequence ID" value="QLH06169.1"/>
    <property type="molecule type" value="Genomic_DNA"/>
</dbReference>
<dbReference type="KEGG" id="nue:C5F50_03065"/>
<evidence type="ECO:0000313" key="2">
    <source>
        <dbReference type="Proteomes" id="UP000509478"/>
    </source>
</evidence>
<protein>
    <submittedName>
        <fullName evidence="1">TIGR00266 family protein</fullName>
    </submittedName>
</protein>
<dbReference type="Pfam" id="PF01987">
    <property type="entry name" value="AIM24"/>
    <property type="match status" value="1"/>
</dbReference>
<dbReference type="RefSeq" id="WP_179372240.1">
    <property type="nucleotide sequence ID" value="NZ_CP026995.1"/>
</dbReference>